<dbReference type="EMBL" id="EQ985974">
    <property type="protein sequence ID" value="EEF23462.1"/>
    <property type="molecule type" value="Genomic_DNA"/>
</dbReference>
<accession>B9TL02</accession>
<gene>
    <name evidence="1" type="ORF">RCOM_2059430</name>
</gene>
<reference evidence="2" key="1">
    <citation type="journal article" date="2010" name="Nat. Biotechnol.">
        <title>Draft genome sequence of the oilseed species Ricinus communis.</title>
        <authorList>
            <person name="Chan A.P."/>
            <person name="Crabtree J."/>
            <person name="Zhao Q."/>
            <person name="Lorenzi H."/>
            <person name="Orvis J."/>
            <person name="Puiu D."/>
            <person name="Melake-Berhan A."/>
            <person name="Jones K.M."/>
            <person name="Redman J."/>
            <person name="Chen G."/>
            <person name="Cahoon E.B."/>
            <person name="Gedil M."/>
            <person name="Stanke M."/>
            <person name="Haas B.J."/>
            <person name="Wortman J.R."/>
            <person name="Fraser-Liggett C.M."/>
            <person name="Ravel J."/>
            <person name="Rabinowicz P.D."/>
        </authorList>
    </citation>
    <scope>NUCLEOTIDE SEQUENCE [LARGE SCALE GENOMIC DNA]</scope>
    <source>
        <strain evidence="2">cv. Hale</strain>
    </source>
</reference>
<dbReference type="Proteomes" id="UP000008311">
    <property type="component" value="Unassembled WGS sequence"/>
</dbReference>
<evidence type="ECO:0000313" key="2">
    <source>
        <dbReference type="Proteomes" id="UP000008311"/>
    </source>
</evidence>
<keyword evidence="2" id="KW-1185">Reference proteome</keyword>
<evidence type="ECO:0000313" key="1">
    <source>
        <dbReference type="EMBL" id="EEF23462.1"/>
    </source>
</evidence>
<dbReference type="InParanoid" id="B9TL02"/>
<sequence>MEACRASRVDDHRVRGTAGYARTAKTLLDGSLELVNFVIEGGGVDTCAVVPEHRLDTELSRRNLLLVVGREREHFAHADATATIGGAVAGINRCVVEQFIGDCQRRIDPFGFGNRCQVRGRARYQRATNVLIVLAITQAQSNFQAVFQNIRVPGRLSKRAIRLRIYGRPRGTRSDAVGSREQYMRCTGRAIARENAPNGGAGWAGIPIAYLRPAQKAAVLVEIHQAGLPFHTIHIADQLELLRVLVLARPRK</sequence>
<organism evidence="1 2">
    <name type="scientific">Ricinus communis</name>
    <name type="common">Castor bean</name>
    <dbReference type="NCBI Taxonomy" id="3988"/>
    <lineage>
        <taxon>Eukaryota</taxon>
        <taxon>Viridiplantae</taxon>
        <taxon>Streptophyta</taxon>
        <taxon>Embryophyta</taxon>
        <taxon>Tracheophyta</taxon>
        <taxon>Spermatophyta</taxon>
        <taxon>Magnoliopsida</taxon>
        <taxon>eudicotyledons</taxon>
        <taxon>Gunneridae</taxon>
        <taxon>Pentapetalae</taxon>
        <taxon>rosids</taxon>
        <taxon>fabids</taxon>
        <taxon>Malpighiales</taxon>
        <taxon>Euphorbiaceae</taxon>
        <taxon>Acalyphoideae</taxon>
        <taxon>Acalypheae</taxon>
        <taxon>Ricinus</taxon>
    </lineage>
</organism>
<dbReference type="AlphaFoldDB" id="B9TL02"/>
<proteinExistence type="predicted"/>
<name>B9TL02_RICCO</name>
<protein>
    <submittedName>
        <fullName evidence="1">Uncharacterized protein</fullName>
    </submittedName>
</protein>